<dbReference type="InterPro" id="IPR029058">
    <property type="entry name" value="AB_hydrolase_fold"/>
</dbReference>
<dbReference type="InterPro" id="IPR046879">
    <property type="entry name" value="KANL3/Tex30_Abhydrolase"/>
</dbReference>
<name>A0ABT1D269_9PROT</name>
<dbReference type="Proteomes" id="UP001523392">
    <property type="component" value="Unassembled WGS sequence"/>
</dbReference>
<dbReference type="PANTHER" id="PTHR13136:SF11">
    <property type="entry name" value="TESTIS-EXPRESSED PROTEIN 30"/>
    <property type="match status" value="1"/>
</dbReference>
<proteinExistence type="predicted"/>
<dbReference type="Gene3D" id="3.40.50.1820">
    <property type="entry name" value="alpha/beta hydrolase"/>
    <property type="match status" value="1"/>
</dbReference>
<evidence type="ECO:0000313" key="2">
    <source>
        <dbReference type="EMBL" id="MCO6415993.1"/>
    </source>
</evidence>
<sequence length="186" mass="20492">MKLAWGIYLAGASYPKDARIEAEVTRRIAPVFGRWTSQQSLLDEASGSRFEGNPGRRLAGLSRVVPYDAAARGLVLLGRSSGGRVATVFAGLRPVSAVICLGYPFRHPTGPREPERFAHLAHMTTPTLILQGRSDVYGGASLRQDYPLSDRVRLEFLDCGHEFQLDPQGWDRVGDRILSFLAALQR</sequence>
<dbReference type="EMBL" id="JAFIRR010000043">
    <property type="protein sequence ID" value="MCO6415993.1"/>
    <property type="molecule type" value="Genomic_DNA"/>
</dbReference>
<reference evidence="2 3" key="1">
    <citation type="submission" date="2021-12" db="EMBL/GenBank/DDBJ databases">
        <title>Siccirubricoccus leaddurans sp. nov., a high concentration Zn2+ tolerance bacterium.</title>
        <authorList>
            <person name="Cao Y."/>
        </authorList>
    </citation>
    <scope>NUCLEOTIDE SEQUENCE [LARGE SCALE GENOMIC DNA]</scope>
    <source>
        <strain evidence="2 3">KC 17139</strain>
    </source>
</reference>
<feature type="domain" description="KANL3/Tex30 alpha/beta hydrolase-like" evidence="1">
    <location>
        <begin position="70"/>
        <end position="164"/>
    </location>
</feature>
<dbReference type="RefSeq" id="WP_252952603.1">
    <property type="nucleotide sequence ID" value="NZ_JAFIRR010000043.1"/>
</dbReference>
<evidence type="ECO:0000259" key="1">
    <source>
        <dbReference type="Pfam" id="PF20408"/>
    </source>
</evidence>
<dbReference type="InterPro" id="IPR026555">
    <property type="entry name" value="NSL3/Tex30"/>
</dbReference>
<dbReference type="SUPFAM" id="SSF53474">
    <property type="entry name" value="alpha/beta-Hydrolases"/>
    <property type="match status" value="1"/>
</dbReference>
<dbReference type="PANTHER" id="PTHR13136">
    <property type="entry name" value="TESTIS DEVELOPMENT PROTEIN PRTD"/>
    <property type="match status" value="1"/>
</dbReference>
<comment type="caution">
    <text evidence="2">The sequence shown here is derived from an EMBL/GenBank/DDBJ whole genome shotgun (WGS) entry which is preliminary data.</text>
</comment>
<organism evidence="2 3">
    <name type="scientific">Siccirubricoccus soli</name>
    <dbReference type="NCBI Taxonomy" id="2899147"/>
    <lineage>
        <taxon>Bacteria</taxon>
        <taxon>Pseudomonadati</taxon>
        <taxon>Pseudomonadota</taxon>
        <taxon>Alphaproteobacteria</taxon>
        <taxon>Acetobacterales</taxon>
        <taxon>Roseomonadaceae</taxon>
        <taxon>Siccirubricoccus</taxon>
    </lineage>
</organism>
<gene>
    <name evidence="2" type="ORF">JYK14_07365</name>
</gene>
<protein>
    <recommendedName>
        <fullName evidence="1">KANL3/Tex30 alpha/beta hydrolase-like domain-containing protein</fullName>
    </recommendedName>
</protein>
<dbReference type="Pfam" id="PF20408">
    <property type="entry name" value="Abhydrolase_11"/>
    <property type="match status" value="1"/>
</dbReference>
<accession>A0ABT1D269</accession>
<keyword evidence="3" id="KW-1185">Reference proteome</keyword>
<evidence type="ECO:0000313" key="3">
    <source>
        <dbReference type="Proteomes" id="UP001523392"/>
    </source>
</evidence>